<dbReference type="AlphaFoldDB" id="A0A1J0KS89"/>
<keyword evidence="7 8" id="KW-0472">Membrane</keyword>
<feature type="transmembrane region" description="Helical" evidence="8">
    <location>
        <begin position="75"/>
        <end position="97"/>
    </location>
</feature>
<dbReference type="GO" id="GO:1904680">
    <property type="term" value="F:peptide transmembrane transporter activity"/>
    <property type="evidence" value="ECO:0007669"/>
    <property type="project" value="InterPro"/>
</dbReference>
<dbReference type="InterPro" id="IPR050171">
    <property type="entry name" value="MFS_Transporters"/>
</dbReference>
<dbReference type="InterPro" id="IPR036259">
    <property type="entry name" value="MFS_trans_sf"/>
</dbReference>
<feature type="transmembrane region" description="Helical" evidence="8">
    <location>
        <begin position="42"/>
        <end position="63"/>
    </location>
</feature>
<feature type="transmembrane region" description="Helical" evidence="8">
    <location>
        <begin position="244"/>
        <end position="263"/>
    </location>
</feature>
<feature type="transmembrane region" description="Helical" evidence="8">
    <location>
        <begin position="202"/>
        <end position="223"/>
    </location>
</feature>
<dbReference type="Proteomes" id="UP000182521">
    <property type="component" value="Chromosome"/>
</dbReference>
<evidence type="ECO:0000256" key="6">
    <source>
        <dbReference type="ARBA" id="ARBA00022989"/>
    </source>
</evidence>
<dbReference type="STRING" id="1542390.KX01_1807"/>
<keyword evidence="5" id="KW-0653">Protein transport</keyword>
<reference evidence="10" key="1">
    <citation type="submission" date="2014-10" db="EMBL/GenBank/DDBJ databases">
        <authorList>
            <person name="Kuske C.R."/>
            <person name="Challacombe J.F."/>
            <person name="Daligault H.E."/>
            <person name="Davenport K.W."/>
            <person name="Johnson S.L."/>
            <person name="Siddaramappa S."/>
            <person name="Petersen J.M."/>
        </authorList>
    </citation>
    <scope>NUCLEOTIDE SEQUENCE [LARGE SCALE GENOMIC DNA]</scope>
    <source>
        <strain evidence="10">CA97-1460</strain>
    </source>
</reference>
<evidence type="ECO:0000256" key="3">
    <source>
        <dbReference type="ARBA" id="ARBA00022475"/>
    </source>
</evidence>
<protein>
    <submittedName>
        <fullName evidence="9">Amino acid/peptide transporter family protein</fullName>
    </submittedName>
</protein>
<keyword evidence="6 8" id="KW-1133">Transmembrane helix</keyword>
<dbReference type="InterPro" id="IPR000109">
    <property type="entry name" value="POT_fam"/>
</dbReference>
<feature type="transmembrane region" description="Helical" evidence="8">
    <location>
        <begin position="495"/>
        <end position="513"/>
    </location>
</feature>
<dbReference type="KEGG" id="frc:KX01_1807"/>
<feature type="transmembrane region" description="Helical" evidence="8">
    <location>
        <begin position="269"/>
        <end position="287"/>
    </location>
</feature>
<evidence type="ECO:0000256" key="5">
    <source>
        <dbReference type="ARBA" id="ARBA00022856"/>
    </source>
</evidence>
<keyword evidence="10" id="KW-1185">Reference proteome</keyword>
<dbReference type="GO" id="GO:0015833">
    <property type="term" value="P:peptide transport"/>
    <property type="evidence" value="ECO:0007669"/>
    <property type="project" value="UniProtKB-KW"/>
</dbReference>
<feature type="transmembrane region" description="Helical" evidence="8">
    <location>
        <begin position="378"/>
        <end position="395"/>
    </location>
</feature>
<sequence length="524" mass="58790">MFYLSIIRLNSFYKEYLFNQNSGGEKLVIVDEKKRARYFVSLFFLQLFERFSFFGFFYILIFFCINKLSLTESQASIFAGSFTALCYVLSSLGGYVADKVLGVRRALFTGGICLLLGYSILASGDLFTDAAVYFGLAMVITGACMFVPMTLNSVSRLYAGDPAKLDSIYAYFNMANNIGALSGAILIPYLSSADSYGLENRHYGLALGVCAFGVLLALLNVFLNKQLFLSIAAPIGKKALGFKKLVTVIFGVMIFISLIATLLYFNRVISLVLVAAVIVIVGYFIYMTFQQDKEYRLKMLLLLVFIFYATIFFMTYAQKTTSFFLFNVHHVDLNVLGMRLNSQTVPGLLNTSGILIFSPLLAMYFNKMGDRLRSTSKFALCLMFAGLCYGFLFLVCLFNDPTSKVSFWWEVFAVGVFFSWAEIMATAVGLSLITQLVPTRVRGFCMGMWFLTWAVGIKMGAFIASLFASSNLESSKSSKLLGQAKIDSYLGYQELFMWIMIVTLVAAFSLFIIKRWINRVIYNN</sequence>
<dbReference type="Gene3D" id="1.20.1250.20">
    <property type="entry name" value="MFS general substrate transporter like domains"/>
    <property type="match status" value="1"/>
</dbReference>
<dbReference type="InterPro" id="IPR005279">
    <property type="entry name" value="Dipep/tripep_permease"/>
</dbReference>
<dbReference type="CDD" id="cd17346">
    <property type="entry name" value="MFS_DtpA_like"/>
    <property type="match status" value="1"/>
</dbReference>
<dbReference type="GO" id="GO:0005886">
    <property type="term" value="C:plasma membrane"/>
    <property type="evidence" value="ECO:0007669"/>
    <property type="project" value="UniProtKB-SubCell"/>
</dbReference>
<evidence type="ECO:0000313" key="10">
    <source>
        <dbReference type="Proteomes" id="UP000182521"/>
    </source>
</evidence>
<keyword evidence="3" id="KW-1003">Cell membrane</keyword>
<comment type="subcellular location">
    <subcellularLocation>
        <location evidence="1">Cell membrane</location>
        <topology evidence="1">Multi-pass membrane protein</topology>
    </subcellularLocation>
</comment>
<gene>
    <name evidence="9" type="ORF">KX01_1807</name>
</gene>
<feature type="transmembrane region" description="Helical" evidence="8">
    <location>
        <begin position="168"/>
        <end position="190"/>
    </location>
</feature>
<dbReference type="PANTHER" id="PTHR23517:SF15">
    <property type="entry name" value="PROTON-DEPENDENT OLIGOPEPTIDE FAMILY TRANSPORT PROTEIN"/>
    <property type="match status" value="1"/>
</dbReference>
<feature type="transmembrane region" description="Helical" evidence="8">
    <location>
        <begin position="299"/>
        <end position="317"/>
    </location>
</feature>
<evidence type="ECO:0000256" key="8">
    <source>
        <dbReference type="SAM" id="Phobius"/>
    </source>
</evidence>
<name>A0A1J0KS89_9GAMM</name>
<evidence type="ECO:0000256" key="4">
    <source>
        <dbReference type="ARBA" id="ARBA00022692"/>
    </source>
</evidence>
<feature type="transmembrane region" description="Helical" evidence="8">
    <location>
        <begin position="347"/>
        <end position="366"/>
    </location>
</feature>
<evidence type="ECO:0000256" key="7">
    <source>
        <dbReference type="ARBA" id="ARBA00023136"/>
    </source>
</evidence>
<evidence type="ECO:0000313" key="9">
    <source>
        <dbReference type="EMBL" id="APC96547.1"/>
    </source>
</evidence>
<dbReference type="Pfam" id="PF00854">
    <property type="entry name" value="PTR2"/>
    <property type="match status" value="1"/>
</dbReference>
<proteinExistence type="predicted"/>
<evidence type="ECO:0000256" key="2">
    <source>
        <dbReference type="ARBA" id="ARBA00022448"/>
    </source>
</evidence>
<dbReference type="SUPFAM" id="SSF103473">
    <property type="entry name" value="MFS general substrate transporter"/>
    <property type="match status" value="1"/>
</dbReference>
<evidence type="ECO:0000256" key="1">
    <source>
        <dbReference type="ARBA" id="ARBA00004651"/>
    </source>
</evidence>
<feature type="transmembrane region" description="Helical" evidence="8">
    <location>
        <begin position="130"/>
        <end position="147"/>
    </location>
</feature>
<keyword evidence="5" id="KW-0571">Peptide transport</keyword>
<feature type="transmembrane region" description="Helical" evidence="8">
    <location>
        <begin position="407"/>
        <end position="432"/>
    </location>
</feature>
<dbReference type="NCBIfam" id="TIGR00924">
    <property type="entry name" value="yjdL_sub1_fam"/>
    <property type="match status" value="1"/>
</dbReference>
<keyword evidence="4 8" id="KW-0812">Transmembrane</keyword>
<dbReference type="PANTHER" id="PTHR23517">
    <property type="entry name" value="RESISTANCE PROTEIN MDTM, PUTATIVE-RELATED-RELATED"/>
    <property type="match status" value="1"/>
</dbReference>
<accession>A0A1J0KS89</accession>
<feature type="transmembrane region" description="Helical" evidence="8">
    <location>
        <begin position="106"/>
        <end position="124"/>
    </location>
</feature>
<organism evidence="9 10">
    <name type="scientific">Francisella frigiditurris</name>
    <dbReference type="NCBI Taxonomy" id="1542390"/>
    <lineage>
        <taxon>Bacteria</taxon>
        <taxon>Pseudomonadati</taxon>
        <taxon>Pseudomonadota</taxon>
        <taxon>Gammaproteobacteria</taxon>
        <taxon>Thiotrichales</taxon>
        <taxon>Francisellaceae</taxon>
        <taxon>Francisella</taxon>
    </lineage>
</organism>
<keyword evidence="2" id="KW-0813">Transport</keyword>
<dbReference type="EMBL" id="CP009654">
    <property type="protein sequence ID" value="APC96547.1"/>
    <property type="molecule type" value="Genomic_DNA"/>
</dbReference>
<feature type="transmembrane region" description="Helical" evidence="8">
    <location>
        <begin position="444"/>
        <end position="468"/>
    </location>
</feature>